<organism evidence="1 2">
    <name type="scientific">Neisseria gonorrhoeae</name>
    <dbReference type="NCBI Taxonomy" id="485"/>
    <lineage>
        <taxon>Bacteria</taxon>
        <taxon>Pseudomonadati</taxon>
        <taxon>Pseudomonadota</taxon>
        <taxon>Betaproteobacteria</taxon>
        <taxon>Neisseriales</taxon>
        <taxon>Neisseriaceae</taxon>
        <taxon>Neisseria</taxon>
    </lineage>
</organism>
<dbReference type="AlphaFoldDB" id="A0AB74ESU7"/>
<sequence>MHPGLSGFGFSDRFSLRWGF</sequence>
<gene>
    <name evidence="1" type="ORF">ESCNG_210004</name>
</gene>
<name>A0AB74ESU7_NEIGO</name>
<proteinExistence type="predicted"/>
<accession>A0AB74ESU7</accession>
<evidence type="ECO:0000313" key="1">
    <source>
        <dbReference type="EMBL" id="SCW11826.1"/>
    </source>
</evidence>
<dbReference type="Proteomes" id="UP000182484">
    <property type="component" value="Unassembled WGS sequence"/>
</dbReference>
<reference evidence="1 2" key="1">
    <citation type="submission" date="2016-09" db="EMBL/GenBank/DDBJ databases">
        <authorList>
            <person name="Kumanski S."/>
            <person name="Beatrice B."/>
        </authorList>
    </citation>
    <scope>NUCLEOTIDE SEQUENCE [LARGE SCALE GENOMIC DNA]</scope>
    <source>
        <strain evidence="1">Mankind</strain>
    </source>
</reference>
<evidence type="ECO:0000313" key="2">
    <source>
        <dbReference type="Proteomes" id="UP000182484"/>
    </source>
</evidence>
<protein>
    <submittedName>
        <fullName evidence="1">Uncharacterized protein</fullName>
    </submittedName>
</protein>
<dbReference type="EMBL" id="FMTB01000014">
    <property type="protein sequence ID" value="SCW11826.1"/>
    <property type="molecule type" value="Genomic_DNA"/>
</dbReference>
<comment type="caution">
    <text evidence="1">The sequence shown here is derived from an EMBL/GenBank/DDBJ whole genome shotgun (WGS) entry which is preliminary data.</text>
</comment>